<evidence type="ECO:0000313" key="2">
    <source>
        <dbReference type="Proteomes" id="UP000807469"/>
    </source>
</evidence>
<reference evidence="1" key="1">
    <citation type="submission" date="2020-11" db="EMBL/GenBank/DDBJ databases">
        <authorList>
            <consortium name="DOE Joint Genome Institute"/>
            <person name="Ahrendt S."/>
            <person name="Riley R."/>
            <person name="Andreopoulos W."/>
            <person name="Labutti K."/>
            <person name="Pangilinan J."/>
            <person name="Ruiz-Duenas F.J."/>
            <person name="Barrasa J.M."/>
            <person name="Sanchez-Garcia M."/>
            <person name="Camarero S."/>
            <person name="Miyauchi S."/>
            <person name="Serrano A."/>
            <person name="Linde D."/>
            <person name="Babiker R."/>
            <person name="Drula E."/>
            <person name="Ayuso-Fernandez I."/>
            <person name="Pacheco R."/>
            <person name="Padilla G."/>
            <person name="Ferreira P."/>
            <person name="Barriuso J."/>
            <person name="Kellner H."/>
            <person name="Castanera R."/>
            <person name="Alfaro M."/>
            <person name="Ramirez L."/>
            <person name="Pisabarro A.G."/>
            <person name="Kuo A."/>
            <person name="Tritt A."/>
            <person name="Lipzen A."/>
            <person name="He G."/>
            <person name="Yan M."/>
            <person name="Ng V."/>
            <person name="Cullen D."/>
            <person name="Martin F."/>
            <person name="Rosso M.-N."/>
            <person name="Henrissat B."/>
            <person name="Hibbett D."/>
            <person name="Martinez A.T."/>
            <person name="Grigoriev I.V."/>
        </authorList>
    </citation>
    <scope>NUCLEOTIDE SEQUENCE</scope>
    <source>
        <strain evidence="1">CIRM-BRFM 674</strain>
    </source>
</reference>
<accession>A0A9P5Z698</accession>
<keyword evidence="2" id="KW-1185">Reference proteome</keyword>
<sequence>MASPNSSTHLEKAIPSEIYGIICQDSLLSKHDLRTLCFVSRTFCEEAERILYSSVELNDQDRLRSFCDSVIRRPLLALSLRQLVLHMSPQPSIDPDDRSRIVRVLHLSTNLQDLRILGQTKSALSMENWILEGHEFKLTTFANSYFFQGKLRKFLESQSELETLMFTWRTATRLYGTPLPHTIKNLSCPGSIVQELCDLPLASTVTLERLQITIVQSLSLWAPDIFFERIKGRFGGETIKTFSIRKFATRRDWNMTSIIASVAKHWPAIIFLEIRDYTEEPPRSSQSDSFPFNSAKFTHIETLIIRPPVTSGRMRRRQTDIWFEIRTKEERLAVAKRSCKPYQP</sequence>
<comment type="caution">
    <text evidence="1">The sequence shown here is derived from an EMBL/GenBank/DDBJ whole genome shotgun (WGS) entry which is preliminary data.</text>
</comment>
<dbReference type="OrthoDB" id="3232239at2759"/>
<protein>
    <submittedName>
        <fullName evidence="1">Uncharacterized protein</fullName>
    </submittedName>
</protein>
<gene>
    <name evidence="1" type="ORF">BDN70DRAFT_877126</name>
</gene>
<dbReference type="Proteomes" id="UP000807469">
    <property type="component" value="Unassembled WGS sequence"/>
</dbReference>
<dbReference type="AlphaFoldDB" id="A0A9P5Z698"/>
<evidence type="ECO:0000313" key="1">
    <source>
        <dbReference type="EMBL" id="KAF9480809.1"/>
    </source>
</evidence>
<dbReference type="EMBL" id="MU155188">
    <property type="protein sequence ID" value="KAF9480809.1"/>
    <property type="molecule type" value="Genomic_DNA"/>
</dbReference>
<name>A0A9P5Z698_9AGAR</name>
<organism evidence="1 2">
    <name type="scientific">Pholiota conissans</name>
    <dbReference type="NCBI Taxonomy" id="109636"/>
    <lineage>
        <taxon>Eukaryota</taxon>
        <taxon>Fungi</taxon>
        <taxon>Dikarya</taxon>
        <taxon>Basidiomycota</taxon>
        <taxon>Agaricomycotina</taxon>
        <taxon>Agaricomycetes</taxon>
        <taxon>Agaricomycetidae</taxon>
        <taxon>Agaricales</taxon>
        <taxon>Agaricineae</taxon>
        <taxon>Strophariaceae</taxon>
        <taxon>Pholiota</taxon>
    </lineage>
</organism>
<proteinExistence type="predicted"/>